<comment type="caution">
    <text evidence="8">The sequence shown here is derived from an EMBL/GenBank/DDBJ whole genome shotgun (WGS) entry which is preliminary data.</text>
</comment>
<proteinExistence type="predicted"/>
<keyword evidence="3 6" id="KW-0812">Transmembrane</keyword>
<evidence type="ECO:0000313" key="9">
    <source>
        <dbReference type="Proteomes" id="UP000664835"/>
    </source>
</evidence>
<evidence type="ECO:0000256" key="4">
    <source>
        <dbReference type="ARBA" id="ARBA00022989"/>
    </source>
</evidence>
<gene>
    <name evidence="8" type="ORF">J3998_09550</name>
</gene>
<evidence type="ECO:0000256" key="5">
    <source>
        <dbReference type="ARBA" id="ARBA00023136"/>
    </source>
</evidence>
<evidence type="ECO:0000256" key="2">
    <source>
        <dbReference type="ARBA" id="ARBA00022475"/>
    </source>
</evidence>
<feature type="transmembrane region" description="Helical" evidence="6">
    <location>
        <begin position="256"/>
        <end position="278"/>
    </location>
</feature>
<keyword evidence="4 6" id="KW-1133">Transmembrane helix</keyword>
<protein>
    <submittedName>
        <fullName evidence="8">ABC transporter permease</fullName>
    </submittedName>
</protein>
<evidence type="ECO:0000256" key="3">
    <source>
        <dbReference type="ARBA" id="ARBA00022692"/>
    </source>
</evidence>
<reference evidence="8 9" key="1">
    <citation type="submission" date="2021-03" db="EMBL/GenBank/DDBJ databases">
        <title>Thiomicrorhabdus sp.nov.,novel sulfur-oxidizing bacteria isolated from coastal sediment.</title>
        <authorList>
            <person name="Liu X."/>
        </authorList>
    </citation>
    <scope>NUCLEOTIDE SEQUENCE [LARGE SCALE GENOMIC DNA]</scope>
    <source>
        <strain evidence="8 9">6S2-11</strain>
    </source>
</reference>
<feature type="transmembrane region" description="Helical" evidence="6">
    <location>
        <begin position="417"/>
        <end position="441"/>
    </location>
</feature>
<feature type="transmembrane region" description="Helical" evidence="6">
    <location>
        <begin position="792"/>
        <end position="810"/>
    </location>
</feature>
<feature type="transmembrane region" description="Helical" evidence="6">
    <location>
        <begin position="27"/>
        <end position="48"/>
    </location>
</feature>
<feature type="transmembrane region" description="Helical" evidence="6">
    <location>
        <begin position="349"/>
        <end position="372"/>
    </location>
</feature>
<dbReference type="Proteomes" id="UP000664835">
    <property type="component" value="Unassembled WGS sequence"/>
</dbReference>
<dbReference type="InterPro" id="IPR003838">
    <property type="entry name" value="ABC3_permease_C"/>
</dbReference>
<keyword evidence="9" id="KW-1185">Reference proteome</keyword>
<dbReference type="PANTHER" id="PTHR30287">
    <property type="entry name" value="MEMBRANE COMPONENT OF PREDICTED ABC SUPERFAMILY METABOLITE UPTAKE TRANSPORTER"/>
    <property type="match status" value="1"/>
</dbReference>
<evidence type="ECO:0000313" key="8">
    <source>
        <dbReference type="EMBL" id="MBO1927820.1"/>
    </source>
</evidence>
<dbReference type="InterPro" id="IPR038766">
    <property type="entry name" value="Membrane_comp_ABC_pdt"/>
</dbReference>
<sequence length="831" mass="93332">MSAKNTLLNEPFIAWRWFYRSFKQGDWLWLFIAISIASMSVTTITHLGESIKQSMLQKAANSLGADLVLRSSRPIDEHWQNQADKLNLQTQKSLSFVTMALVEKPQEAFQLVNLTAVEKSQPLRGERILNSQLPFKALTSSTVWIEPKLMQLMNLNGNSQLLLGEKKFALAGAVEPNSLINPMAQFAPQVIMPLQDLDSTQLIGPGSRITYQLSLAGNTQNIQQFVREFENAKPEFIDLISAQAPNEDLQKTLDRAWLFLDLAALSAVFVAGLSILIASRFYLNRWRSSLALLRAFGGRNKQLRRLFAWQFFWIGFSSSLLGVVLGLCLILLASPWLETLFTLFIHASYVYAALIGLVSGILVLWSFAWQAYQTAMQTSPLQVFKQTSKRQQMRHWVISFALVLILMSVIVQMNFLGWVLSIGALLSIIFYLCASALLWALQKTHMHTRGWLRLSIAALLKQPELIKIQLVSIGLVLFVLILMTFVRQELINNWQSSLPEKTPNTFLVNVQPYQLDTVKNLFAAQQLTPDFVPVARGRLIAKNGIQLTSEQMPTLRAQRLLQREANIAVSSETPKYNEIIEQLPDSEYSGLGVTVEESIAEAFDIKLGDRLSFDFAGIEYRYQVRAIRSLNWQSFRLNFFFIVEPNSEKPLAVSYLSSLFIDNKTVRNELTQQMAQQASGALLVDVQQIIEQIREIMDQAASGVSALFFFTLAASIAVLFSATLASQQARIQTWLLLRTLGASSRQIRLIGLSEFILLGLLAAVLAASFAQAISVMISVNILDANPKISPELWFTTFIAGSLILLLVGYLSQRPYLNMSVGKLKRNLSSMN</sequence>
<accession>A0ABS3Q7M9</accession>
<keyword evidence="5 6" id="KW-0472">Membrane</keyword>
<dbReference type="PANTHER" id="PTHR30287:SF1">
    <property type="entry name" value="INNER MEMBRANE PROTEIN"/>
    <property type="match status" value="1"/>
</dbReference>
<feature type="transmembrane region" description="Helical" evidence="6">
    <location>
        <begin position="747"/>
        <end position="772"/>
    </location>
</feature>
<feature type="transmembrane region" description="Helical" evidence="6">
    <location>
        <begin position="311"/>
        <end position="337"/>
    </location>
</feature>
<feature type="transmembrane region" description="Helical" evidence="6">
    <location>
        <begin position="706"/>
        <end position="726"/>
    </location>
</feature>
<feature type="domain" description="ABC3 transporter permease C-terminal" evidence="7">
    <location>
        <begin position="263"/>
        <end position="373"/>
    </location>
</feature>
<evidence type="ECO:0000256" key="6">
    <source>
        <dbReference type="SAM" id="Phobius"/>
    </source>
</evidence>
<organism evidence="8 9">
    <name type="scientific">Thiomicrorhabdus marina</name>
    <dbReference type="NCBI Taxonomy" id="2818442"/>
    <lineage>
        <taxon>Bacteria</taxon>
        <taxon>Pseudomonadati</taxon>
        <taxon>Pseudomonadota</taxon>
        <taxon>Gammaproteobacteria</taxon>
        <taxon>Thiotrichales</taxon>
        <taxon>Piscirickettsiaceae</taxon>
        <taxon>Thiomicrorhabdus</taxon>
    </lineage>
</organism>
<dbReference type="EMBL" id="JAGETV010000018">
    <property type="protein sequence ID" value="MBO1927820.1"/>
    <property type="molecule type" value="Genomic_DNA"/>
</dbReference>
<evidence type="ECO:0000259" key="7">
    <source>
        <dbReference type="Pfam" id="PF02687"/>
    </source>
</evidence>
<comment type="subcellular location">
    <subcellularLocation>
        <location evidence="1">Cell membrane</location>
        <topology evidence="1">Multi-pass membrane protein</topology>
    </subcellularLocation>
</comment>
<feature type="domain" description="ABC3 transporter permease C-terminal" evidence="7">
    <location>
        <begin position="707"/>
        <end position="819"/>
    </location>
</feature>
<feature type="transmembrane region" description="Helical" evidence="6">
    <location>
        <begin position="393"/>
        <end position="411"/>
    </location>
</feature>
<dbReference type="Pfam" id="PF02687">
    <property type="entry name" value="FtsX"/>
    <property type="match status" value="2"/>
</dbReference>
<name>A0ABS3Q7M9_9GAMM</name>
<feature type="transmembrane region" description="Helical" evidence="6">
    <location>
        <begin position="468"/>
        <end position="486"/>
    </location>
</feature>
<dbReference type="RefSeq" id="WP_208150434.1">
    <property type="nucleotide sequence ID" value="NZ_JAGETV010000018.1"/>
</dbReference>
<evidence type="ECO:0000256" key="1">
    <source>
        <dbReference type="ARBA" id="ARBA00004651"/>
    </source>
</evidence>
<keyword evidence="2" id="KW-1003">Cell membrane</keyword>